<dbReference type="EMBL" id="CP000431">
    <property type="protein sequence ID" value="ABG92072.1"/>
    <property type="molecule type" value="Genomic_DNA"/>
</dbReference>
<dbReference type="KEGG" id="rha:RHA1_ro00236"/>
<dbReference type="HOGENOM" id="CLU_1467118_0_0_11"/>
<name>Q0SK64_RHOJR</name>
<evidence type="ECO:0000313" key="1">
    <source>
        <dbReference type="EMBL" id="ABG92072.1"/>
    </source>
</evidence>
<protein>
    <submittedName>
        <fullName evidence="1">Uncharacterized protein</fullName>
    </submittedName>
</protein>
<proteinExistence type="predicted"/>
<dbReference type="Proteomes" id="UP000008710">
    <property type="component" value="Chromosome"/>
</dbReference>
<dbReference type="AlphaFoldDB" id="Q0SK64"/>
<accession>Q0SK64</accession>
<reference evidence="2" key="1">
    <citation type="journal article" date="2006" name="Proc. Natl. Acad. Sci. U.S.A.">
        <title>The complete genome of Rhodococcus sp. RHA1 provides insights into a catabolic powerhouse.</title>
        <authorList>
            <person name="McLeod M.P."/>
            <person name="Warren R.L."/>
            <person name="Hsiao W.W.L."/>
            <person name="Araki N."/>
            <person name="Myhre M."/>
            <person name="Fernandes C."/>
            <person name="Miyazawa D."/>
            <person name="Wong W."/>
            <person name="Lillquist A.L."/>
            <person name="Wang D."/>
            <person name="Dosanjh M."/>
            <person name="Hara H."/>
            <person name="Petrescu A."/>
            <person name="Morin R.D."/>
            <person name="Yang G."/>
            <person name="Stott J.M."/>
            <person name="Schein J.E."/>
            <person name="Shin H."/>
            <person name="Smailus D."/>
            <person name="Siddiqui A.S."/>
            <person name="Marra M.A."/>
            <person name="Jones S.J.M."/>
            <person name="Holt R."/>
            <person name="Brinkman F.S.L."/>
            <person name="Miyauchi K."/>
            <person name="Fukuda M."/>
            <person name="Davies J.E."/>
            <person name="Mohn W.W."/>
            <person name="Eltis L.D."/>
        </authorList>
    </citation>
    <scope>NUCLEOTIDE SEQUENCE [LARGE SCALE GENOMIC DNA]</scope>
    <source>
        <strain evidence="2">RHA1</strain>
    </source>
</reference>
<organism evidence="1 2">
    <name type="scientific">Rhodococcus jostii (strain RHA1)</name>
    <dbReference type="NCBI Taxonomy" id="101510"/>
    <lineage>
        <taxon>Bacteria</taxon>
        <taxon>Bacillati</taxon>
        <taxon>Actinomycetota</taxon>
        <taxon>Actinomycetes</taxon>
        <taxon>Mycobacteriales</taxon>
        <taxon>Nocardiaceae</taxon>
        <taxon>Rhodococcus</taxon>
    </lineage>
</organism>
<gene>
    <name evidence="1" type="ordered locus">RHA1_ro00236</name>
</gene>
<sequence>MHGTHTDSDMCWVSRPTELDVVGKLVHCLLHHPADCRHTWLRVDPQQRNCRRAQRRGRSHGPRSDCEAAELIRVHVVPPTIECMGVAAAARALGRLQYRIARIPFHLVDDTVMPAFFDDAAPARLAYEWVLIECDEAAAILFDDDFAATHAQMLRQRSAAVRYAIARRQRQALRDTDVVVLERP</sequence>
<evidence type="ECO:0000313" key="2">
    <source>
        <dbReference type="Proteomes" id="UP000008710"/>
    </source>
</evidence>